<dbReference type="EMBL" id="FLUV01001952">
    <property type="protein sequence ID" value="SBW25760.1"/>
    <property type="molecule type" value="Genomic_DNA"/>
</dbReference>
<accession>A0A1C3P7J4</accession>
<evidence type="ECO:0000313" key="2">
    <source>
        <dbReference type="Proteomes" id="UP000199013"/>
    </source>
</evidence>
<gene>
    <name evidence="1" type="ORF">FDG2_4672</name>
</gene>
<dbReference type="Proteomes" id="UP000199013">
    <property type="component" value="Unassembled WGS sequence"/>
</dbReference>
<reference evidence="2" key="1">
    <citation type="submission" date="2016-02" db="EMBL/GenBank/DDBJ databases">
        <authorList>
            <person name="Wibberg D."/>
        </authorList>
    </citation>
    <scope>NUCLEOTIDE SEQUENCE [LARGE SCALE GENOMIC DNA]</scope>
</reference>
<dbReference type="AlphaFoldDB" id="A0A1C3P7J4"/>
<name>A0A1C3P7J4_9ACTN</name>
<proteinExistence type="predicted"/>
<sequence length="116" mass="11752">MMAGVFECDPDVARQVSNDLADIRSTLTSLGAAFDGLHGVTGSKEVETALDHFVSHSSDSRESMDKLLERASGLLRGLAEGVFEVDSGLAGALTPAVPAAPVAAASASPVAAGRAQ</sequence>
<organism evidence="1 2">
    <name type="scientific">Candidatus Protofrankia californiensis</name>
    <dbReference type="NCBI Taxonomy" id="1839754"/>
    <lineage>
        <taxon>Bacteria</taxon>
        <taxon>Bacillati</taxon>
        <taxon>Actinomycetota</taxon>
        <taxon>Actinomycetes</taxon>
        <taxon>Frankiales</taxon>
        <taxon>Frankiaceae</taxon>
        <taxon>Protofrankia</taxon>
    </lineage>
</organism>
<keyword evidence="2" id="KW-1185">Reference proteome</keyword>
<evidence type="ECO:0000313" key="1">
    <source>
        <dbReference type="EMBL" id="SBW25760.1"/>
    </source>
</evidence>
<protein>
    <submittedName>
        <fullName evidence="1">Putative repetitive surface protein</fullName>
    </submittedName>
</protein>